<evidence type="ECO:0000256" key="6">
    <source>
        <dbReference type="SAM" id="Phobius"/>
    </source>
</evidence>
<protein>
    <submittedName>
        <fullName evidence="8">TetR family transcriptional regulator</fullName>
    </submittedName>
</protein>
<sequence>MHRGSHEDTSGIQFHRLGIDLTDNDPDWCGILTEQKKDLRSRKQELVSNAILDAAIALFEKKGFDQTEVAEIAKAAGISKRTFFRYFATKDDLLGRSVMDYGAVLVAAIRAAPPECTDMEVIHQTLLAGVQYNKQPESRARQLIAISTSHPTARQAYLSRKHLVEDAIAEAFASRARRASRNDLRVRLLAGVTLILMNAAIGAWFLGEEKTLEAAAKHAEAELEKITTLNTAPGSLKKKNRGKEDGRSANPLPIRRVL</sequence>
<dbReference type="InterPro" id="IPR050109">
    <property type="entry name" value="HTH-type_TetR-like_transc_reg"/>
</dbReference>
<dbReference type="PANTHER" id="PTHR30055:SF234">
    <property type="entry name" value="HTH-TYPE TRANSCRIPTIONAL REGULATOR BETI"/>
    <property type="match status" value="1"/>
</dbReference>
<gene>
    <name evidence="8" type="ORF">FTW19_12390</name>
</gene>
<dbReference type="SUPFAM" id="SSF46689">
    <property type="entry name" value="Homeodomain-like"/>
    <property type="match status" value="1"/>
</dbReference>
<dbReference type="PROSITE" id="PS50977">
    <property type="entry name" value="HTH_TETR_2"/>
    <property type="match status" value="1"/>
</dbReference>
<reference evidence="8 9" key="1">
    <citation type="submission" date="2019-08" db="EMBL/GenBank/DDBJ databases">
        <title>Complete genome sequence of Terriglobus albidus strain ORNL.</title>
        <authorList>
            <person name="Podar M."/>
        </authorList>
    </citation>
    <scope>NUCLEOTIDE SEQUENCE [LARGE SCALE GENOMIC DNA]</scope>
    <source>
        <strain evidence="8 9">ORNL</strain>
    </source>
</reference>
<feature type="transmembrane region" description="Helical" evidence="6">
    <location>
        <begin position="186"/>
        <end position="207"/>
    </location>
</feature>
<name>A0A5B9E9D1_9BACT</name>
<keyword evidence="9" id="KW-1185">Reference proteome</keyword>
<dbReference type="FunFam" id="1.10.10.60:FF:000141">
    <property type="entry name" value="TetR family transcriptional regulator"/>
    <property type="match status" value="1"/>
</dbReference>
<dbReference type="GO" id="GO:0000976">
    <property type="term" value="F:transcription cis-regulatory region binding"/>
    <property type="evidence" value="ECO:0007669"/>
    <property type="project" value="TreeGrafter"/>
</dbReference>
<evidence type="ECO:0000256" key="4">
    <source>
        <dbReference type="PROSITE-ProRule" id="PRU00335"/>
    </source>
</evidence>
<feature type="DNA-binding region" description="H-T-H motif" evidence="4">
    <location>
        <begin position="68"/>
        <end position="87"/>
    </location>
</feature>
<dbReference type="AlphaFoldDB" id="A0A5B9E9D1"/>
<accession>A0A5B9E9D1</accession>
<keyword evidence="2 4" id="KW-0238">DNA-binding</keyword>
<keyword evidence="3" id="KW-0804">Transcription</keyword>
<evidence type="ECO:0000256" key="1">
    <source>
        <dbReference type="ARBA" id="ARBA00023015"/>
    </source>
</evidence>
<evidence type="ECO:0000313" key="9">
    <source>
        <dbReference type="Proteomes" id="UP000321820"/>
    </source>
</evidence>
<dbReference type="GO" id="GO:0003700">
    <property type="term" value="F:DNA-binding transcription factor activity"/>
    <property type="evidence" value="ECO:0007669"/>
    <property type="project" value="TreeGrafter"/>
</dbReference>
<dbReference type="InterPro" id="IPR001647">
    <property type="entry name" value="HTH_TetR"/>
</dbReference>
<dbReference type="KEGG" id="talb:FTW19_12390"/>
<keyword evidence="1" id="KW-0805">Transcription regulation</keyword>
<feature type="domain" description="HTH tetR-type" evidence="7">
    <location>
        <begin position="45"/>
        <end position="105"/>
    </location>
</feature>
<dbReference type="Proteomes" id="UP000321820">
    <property type="component" value="Chromosome"/>
</dbReference>
<keyword evidence="6" id="KW-0812">Transmembrane</keyword>
<dbReference type="Pfam" id="PF17754">
    <property type="entry name" value="TetR_C_14"/>
    <property type="match status" value="1"/>
</dbReference>
<dbReference type="PRINTS" id="PR00455">
    <property type="entry name" value="HTHTETR"/>
</dbReference>
<evidence type="ECO:0000256" key="3">
    <source>
        <dbReference type="ARBA" id="ARBA00023163"/>
    </source>
</evidence>
<dbReference type="PANTHER" id="PTHR30055">
    <property type="entry name" value="HTH-TYPE TRANSCRIPTIONAL REGULATOR RUTR"/>
    <property type="match status" value="1"/>
</dbReference>
<dbReference type="Gene3D" id="1.10.357.10">
    <property type="entry name" value="Tetracycline Repressor, domain 2"/>
    <property type="match status" value="1"/>
</dbReference>
<keyword evidence="6" id="KW-0472">Membrane</keyword>
<evidence type="ECO:0000313" key="8">
    <source>
        <dbReference type="EMBL" id="QEE28728.1"/>
    </source>
</evidence>
<feature type="region of interest" description="Disordered" evidence="5">
    <location>
        <begin position="230"/>
        <end position="258"/>
    </location>
</feature>
<evidence type="ECO:0000256" key="2">
    <source>
        <dbReference type="ARBA" id="ARBA00023125"/>
    </source>
</evidence>
<dbReference type="Pfam" id="PF00440">
    <property type="entry name" value="TetR_N"/>
    <property type="match status" value="1"/>
</dbReference>
<dbReference type="InterPro" id="IPR009057">
    <property type="entry name" value="Homeodomain-like_sf"/>
</dbReference>
<dbReference type="InterPro" id="IPR041347">
    <property type="entry name" value="MftR_C"/>
</dbReference>
<evidence type="ECO:0000259" key="7">
    <source>
        <dbReference type="PROSITE" id="PS50977"/>
    </source>
</evidence>
<proteinExistence type="predicted"/>
<dbReference type="OrthoDB" id="9780824at2"/>
<organism evidence="8 9">
    <name type="scientific">Terriglobus albidus</name>
    <dbReference type="NCBI Taxonomy" id="1592106"/>
    <lineage>
        <taxon>Bacteria</taxon>
        <taxon>Pseudomonadati</taxon>
        <taxon>Acidobacteriota</taxon>
        <taxon>Terriglobia</taxon>
        <taxon>Terriglobales</taxon>
        <taxon>Acidobacteriaceae</taxon>
        <taxon>Terriglobus</taxon>
    </lineage>
</organism>
<evidence type="ECO:0000256" key="5">
    <source>
        <dbReference type="SAM" id="MobiDB-lite"/>
    </source>
</evidence>
<dbReference type="EMBL" id="CP042806">
    <property type="protein sequence ID" value="QEE28728.1"/>
    <property type="molecule type" value="Genomic_DNA"/>
</dbReference>
<keyword evidence="6" id="KW-1133">Transmembrane helix</keyword>